<evidence type="ECO:0000313" key="2">
    <source>
        <dbReference type="Proteomes" id="UP000009223"/>
    </source>
</evidence>
<evidence type="ECO:0000313" key="1">
    <source>
        <dbReference type="EMBL" id="AEF86904.1"/>
    </source>
</evidence>
<gene>
    <name evidence="1" type="ordered locus">TREPR_1210</name>
</gene>
<protein>
    <submittedName>
        <fullName evidence="1">Uncharacterized protein</fullName>
    </submittedName>
</protein>
<keyword evidence="2" id="KW-1185">Reference proteome</keyword>
<reference evidence="1 2" key="2">
    <citation type="journal article" date="2011" name="ISME J.">
        <title>RNA-seq reveals cooperative metabolic interactions between two termite-gut spirochete species in co-culture.</title>
        <authorList>
            <person name="Rosenthal A.Z."/>
            <person name="Matson E.G."/>
            <person name="Eldar A."/>
            <person name="Leadbetter J.R."/>
        </authorList>
    </citation>
    <scope>NUCLEOTIDE SEQUENCE [LARGE SCALE GENOMIC DNA]</scope>
    <source>
        <strain evidence="2">ATCC BAA-887 / DSM 12427 / ZAS-2</strain>
    </source>
</reference>
<sequence length="47" mass="5158">MPKPGIAPGEVAKKRLLRYIHPAMNLFNLIPGQLFSLLASGNEVQKV</sequence>
<dbReference type="HOGENOM" id="CLU_3174482_0_0_12"/>
<name>F5YGS0_TREPZ</name>
<dbReference type="EMBL" id="CP001843">
    <property type="protein sequence ID" value="AEF86904.1"/>
    <property type="molecule type" value="Genomic_DNA"/>
</dbReference>
<accession>F5YGS0</accession>
<reference evidence="2" key="1">
    <citation type="submission" date="2009-12" db="EMBL/GenBank/DDBJ databases">
        <title>Complete sequence of Treponema primitia strain ZAS-2.</title>
        <authorList>
            <person name="Tetu S.G."/>
            <person name="Matson E."/>
            <person name="Ren Q."/>
            <person name="Seshadri R."/>
            <person name="Elbourne L."/>
            <person name="Hassan K.A."/>
            <person name="Durkin A."/>
            <person name="Radune D."/>
            <person name="Mohamoud Y."/>
            <person name="Shay R."/>
            <person name="Jin S."/>
            <person name="Zhang X."/>
            <person name="Lucey K."/>
            <person name="Ballor N.R."/>
            <person name="Ottesen E."/>
            <person name="Rosenthal R."/>
            <person name="Allen A."/>
            <person name="Leadbetter J.R."/>
            <person name="Paulsen I.T."/>
        </authorList>
    </citation>
    <scope>NUCLEOTIDE SEQUENCE [LARGE SCALE GENOMIC DNA]</scope>
    <source>
        <strain evidence="2">ATCC BAA-887 / DSM 12427 / ZAS-2</strain>
    </source>
</reference>
<proteinExistence type="predicted"/>
<dbReference type="STRING" id="545694.TREPR_1210"/>
<dbReference type="AlphaFoldDB" id="F5YGS0"/>
<organism evidence="1 2">
    <name type="scientific">Treponema primitia (strain ATCC BAA-887 / DSM 12427 / ZAS-2)</name>
    <dbReference type="NCBI Taxonomy" id="545694"/>
    <lineage>
        <taxon>Bacteria</taxon>
        <taxon>Pseudomonadati</taxon>
        <taxon>Spirochaetota</taxon>
        <taxon>Spirochaetia</taxon>
        <taxon>Spirochaetales</taxon>
        <taxon>Treponemataceae</taxon>
        <taxon>Treponema</taxon>
    </lineage>
</organism>
<dbReference type="KEGG" id="tpi:TREPR_1210"/>
<dbReference type="Proteomes" id="UP000009223">
    <property type="component" value="Chromosome"/>
</dbReference>